<organism evidence="2 3">
    <name type="scientific">Crateriforma conspicua</name>
    <dbReference type="NCBI Taxonomy" id="2527996"/>
    <lineage>
        <taxon>Bacteria</taxon>
        <taxon>Pseudomonadati</taxon>
        <taxon>Planctomycetota</taxon>
        <taxon>Planctomycetia</taxon>
        <taxon>Planctomycetales</taxon>
        <taxon>Planctomycetaceae</taxon>
        <taxon>Crateriforma</taxon>
    </lineage>
</organism>
<evidence type="ECO:0000313" key="3">
    <source>
        <dbReference type="Proteomes" id="UP000317238"/>
    </source>
</evidence>
<dbReference type="Proteomes" id="UP000317238">
    <property type="component" value="Unassembled WGS sequence"/>
</dbReference>
<dbReference type="Pfam" id="PF07607">
    <property type="entry name" value="DUF1570"/>
    <property type="match status" value="1"/>
</dbReference>
<comment type="caution">
    <text evidence="2">The sequence shown here is derived from an EMBL/GenBank/DDBJ whole genome shotgun (WGS) entry which is preliminary data.</text>
</comment>
<gene>
    <name evidence="2" type="ORF">Pan14r_25240</name>
</gene>
<evidence type="ECO:0000313" key="2">
    <source>
        <dbReference type="EMBL" id="TWT70223.1"/>
    </source>
</evidence>
<name>A0A5C5Y665_9PLAN</name>
<proteinExistence type="predicted"/>
<reference evidence="2 3" key="1">
    <citation type="submission" date="2019-02" db="EMBL/GenBank/DDBJ databases">
        <title>Deep-cultivation of Planctomycetes and their phenomic and genomic characterization uncovers novel biology.</title>
        <authorList>
            <person name="Wiegand S."/>
            <person name="Jogler M."/>
            <person name="Boedeker C."/>
            <person name="Pinto D."/>
            <person name="Vollmers J."/>
            <person name="Rivas-Marin E."/>
            <person name="Kohn T."/>
            <person name="Peeters S.H."/>
            <person name="Heuer A."/>
            <person name="Rast P."/>
            <person name="Oberbeckmann S."/>
            <person name="Bunk B."/>
            <person name="Jeske O."/>
            <person name="Meyerdierks A."/>
            <person name="Storesund J.E."/>
            <person name="Kallscheuer N."/>
            <person name="Luecker S."/>
            <person name="Lage O.M."/>
            <person name="Pohl T."/>
            <person name="Merkel B.J."/>
            <person name="Hornburger P."/>
            <person name="Mueller R.-W."/>
            <person name="Bruemmer F."/>
            <person name="Labrenz M."/>
            <person name="Spormann A.M."/>
            <person name="Op Den Camp H."/>
            <person name="Overmann J."/>
            <person name="Amann R."/>
            <person name="Jetten M.S.M."/>
            <person name="Mascher T."/>
            <person name="Medema M.H."/>
            <person name="Devos D.P."/>
            <person name="Kaster A.-K."/>
            <person name="Ovreas L."/>
            <person name="Rohde M."/>
            <person name="Galperin M.Y."/>
            <person name="Jogler C."/>
        </authorList>
    </citation>
    <scope>NUCLEOTIDE SEQUENCE [LARGE SCALE GENOMIC DNA]</scope>
    <source>
        <strain evidence="2 3">Pan14r</strain>
    </source>
</reference>
<dbReference type="AlphaFoldDB" id="A0A5C5Y665"/>
<dbReference type="EMBL" id="SJPL01000001">
    <property type="protein sequence ID" value="TWT70223.1"/>
    <property type="molecule type" value="Genomic_DNA"/>
</dbReference>
<dbReference type="InterPro" id="IPR011464">
    <property type="entry name" value="DUF1570"/>
</dbReference>
<feature type="domain" description="DUF1570" evidence="1">
    <location>
        <begin position="221"/>
        <end position="349"/>
    </location>
</feature>
<accession>A0A5C5Y665</accession>
<evidence type="ECO:0000259" key="1">
    <source>
        <dbReference type="Pfam" id="PF07607"/>
    </source>
</evidence>
<protein>
    <recommendedName>
        <fullName evidence="1">DUF1570 domain-containing protein</fullName>
    </recommendedName>
</protein>
<dbReference type="OrthoDB" id="291356at2"/>
<keyword evidence="3" id="KW-1185">Reference proteome</keyword>
<dbReference type="RefSeq" id="WP_145301211.1">
    <property type="nucleotide sequence ID" value="NZ_CP036319.1"/>
</dbReference>
<sequence>MPEPNDQPSSPTVRIQARRNRGSVCFRYVLQHSLFVTLVLGLPAMSLSATPPALIRFNLNGHLQTGLELIRIGKESVVIGRDGALHSLDPRDSKEYLGRTKGEYEPLGSAELANRLRREFGDGFEVVATKHFLVVQPKGRGRKWPDLFEKSHQIFVRYMTQRGVHVRRGRFPMVAVVFPDSRSMYREFARLGLDVSRVAGIYSNNTNRVMTHDSGHIQMIVATVRHEAAHQSGFNSGVHSRVNDTPRWVTEGIGQLFEPAAMGNVRAGSDARSRINRESLHQLTKTYGRFDNTTFARDLRRLVIDDRLFDGEPSIGNAYAIAWAMMFYLAEREPQQFASILNHTAGRPAFKTYERHERIADFERIVGGSTADFAKKLAAYLRHLQG</sequence>